<reference evidence="5 6" key="1">
    <citation type="submission" date="2017-01" db="EMBL/GenBank/DDBJ databases">
        <authorList>
            <person name="Mah S.A."/>
            <person name="Swanson W.J."/>
            <person name="Moy G.W."/>
            <person name="Vacquier V.D."/>
        </authorList>
    </citation>
    <scope>NUCLEOTIDE SEQUENCE [LARGE SCALE GENOMIC DNA]</scope>
    <source>
        <strain evidence="5 6">CPCC 203464</strain>
    </source>
</reference>
<dbReference type="SUPFAM" id="SSF54593">
    <property type="entry name" value="Glyoxalase/Bleomycin resistance protein/Dihydroxybiphenyl dioxygenase"/>
    <property type="match status" value="1"/>
</dbReference>
<evidence type="ECO:0000313" key="6">
    <source>
        <dbReference type="Proteomes" id="UP000186218"/>
    </source>
</evidence>
<dbReference type="CDD" id="cd08349">
    <property type="entry name" value="BLMA_like"/>
    <property type="match status" value="1"/>
</dbReference>
<dbReference type="InterPro" id="IPR000335">
    <property type="entry name" value="Bleomycin-R"/>
</dbReference>
<keyword evidence="6" id="KW-1185">Reference proteome</keyword>
<dbReference type="GO" id="GO:0051213">
    <property type="term" value="F:dioxygenase activity"/>
    <property type="evidence" value="ECO:0007669"/>
    <property type="project" value="UniProtKB-KW"/>
</dbReference>
<comment type="similarity">
    <text evidence="1">Belongs to the bleomycin resistance protein family.</text>
</comment>
<keyword evidence="3" id="KW-0046">Antibiotic resistance</keyword>
<protein>
    <recommendedName>
        <fullName evidence="2">Bleomycin resistance protein</fullName>
    </recommendedName>
</protein>
<dbReference type="STRING" id="1344003.SAMN05445060_2265"/>
<dbReference type="PROSITE" id="PS51819">
    <property type="entry name" value="VOC"/>
    <property type="match status" value="1"/>
</dbReference>
<keyword evidence="5" id="KW-0223">Dioxygenase</keyword>
<organism evidence="5 6">
    <name type="scientific">Williamsia sterculiae</name>
    <dbReference type="NCBI Taxonomy" id="1344003"/>
    <lineage>
        <taxon>Bacteria</taxon>
        <taxon>Bacillati</taxon>
        <taxon>Actinomycetota</taxon>
        <taxon>Actinomycetes</taxon>
        <taxon>Mycobacteriales</taxon>
        <taxon>Nocardiaceae</taxon>
        <taxon>Williamsia</taxon>
    </lineage>
</organism>
<dbReference type="GO" id="GO:0046677">
    <property type="term" value="P:response to antibiotic"/>
    <property type="evidence" value="ECO:0007669"/>
    <property type="project" value="UniProtKB-KW"/>
</dbReference>
<dbReference type="InterPro" id="IPR004360">
    <property type="entry name" value="Glyas_Fos-R_dOase_dom"/>
</dbReference>
<sequence>MVCDDEQVSNASLDPALVPELLVGDVMRSIDFWCGLCGFKINYQRPEEGFAYISLGSAHVMLEQQGIGRNWITAPLEPPLGRGINFQISVRDLAPILTALRDADYATFMEPETKWYRIDERTETGVHQFLVTDPDGYLIRFQASISDRPITH</sequence>
<dbReference type="Gene3D" id="3.10.180.10">
    <property type="entry name" value="2,3-Dihydroxybiphenyl 1,2-Dioxygenase, domain 1"/>
    <property type="match status" value="1"/>
</dbReference>
<evidence type="ECO:0000259" key="4">
    <source>
        <dbReference type="PROSITE" id="PS51819"/>
    </source>
</evidence>
<dbReference type="Proteomes" id="UP000186218">
    <property type="component" value="Unassembled WGS sequence"/>
</dbReference>
<dbReference type="AlphaFoldDB" id="A0A1N7FT77"/>
<gene>
    <name evidence="5" type="ORF">SAMN05445060_2265</name>
</gene>
<feature type="domain" description="VOC" evidence="4">
    <location>
        <begin position="12"/>
        <end position="144"/>
    </location>
</feature>
<keyword evidence="5" id="KW-0560">Oxidoreductase</keyword>
<proteinExistence type="inferred from homology"/>
<evidence type="ECO:0000256" key="1">
    <source>
        <dbReference type="ARBA" id="ARBA00011051"/>
    </source>
</evidence>
<dbReference type="EMBL" id="FTNT01000006">
    <property type="protein sequence ID" value="SIS03548.1"/>
    <property type="molecule type" value="Genomic_DNA"/>
</dbReference>
<evidence type="ECO:0000313" key="5">
    <source>
        <dbReference type="EMBL" id="SIS03548.1"/>
    </source>
</evidence>
<dbReference type="InterPro" id="IPR029068">
    <property type="entry name" value="Glyas_Bleomycin-R_OHBP_Dase"/>
</dbReference>
<accession>A0A1N7FT77</accession>
<dbReference type="InterPro" id="IPR037523">
    <property type="entry name" value="VOC_core"/>
</dbReference>
<dbReference type="Pfam" id="PF00903">
    <property type="entry name" value="Glyoxalase"/>
    <property type="match status" value="1"/>
</dbReference>
<dbReference type="OrthoDB" id="9798201at2"/>
<evidence type="ECO:0000256" key="3">
    <source>
        <dbReference type="ARBA" id="ARBA00023251"/>
    </source>
</evidence>
<evidence type="ECO:0000256" key="2">
    <source>
        <dbReference type="ARBA" id="ARBA00021572"/>
    </source>
</evidence>
<name>A0A1N7FT77_9NOCA</name>